<dbReference type="GO" id="GO:0046872">
    <property type="term" value="F:metal ion binding"/>
    <property type="evidence" value="ECO:0007669"/>
    <property type="project" value="UniProtKB-KW"/>
</dbReference>
<evidence type="ECO:0000256" key="1">
    <source>
        <dbReference type="ARBA" id="ARBA00001947"/>
    </source>
</evidence>
<evidence type="ECO:0000313" key="11">
    <source>
        <dbReference type="EMBL" id="AKS41761.1"/>
    </source>
</evidence>
<dbReference type="Pfam" id="PF01431">
    <property type="entry name" value="Peptidase_M13"/>
    <property type="match status" value="1"/>
</dbReference>
<dbReference type="GO" id="GO:0004222">
    <property type="term" value="F:metalloendopeptidase activity"/>
    <property type="evidence" value="ECO:0007669"/>
    <property type="project" value="InterPro"/>
</dbReference>
<dbReference type="InterPro" id="IPR018497">
    <property type="entry name" value="Peptidase_M13_C"/>
</dbReference>
<dbReference type="CDD" id="cd08662">
    <property type="entry name" value="M13"/>
    <property type="match status" value="1"/>
</dbReference>
<gene>
    <name evidence="11" type="ORF">WM2015_1389</name>
</gene>
<dbReference type="InterPro" id="IPR024079">
    <property type="entry name" value="MetalloPept_cat_dom_sf"/>
</dbReference>
<evidence type="ECO:0000313" key="12">
    <source>
        <dbReference type="Proteomes" id="UP000066624"/>
    </source>
</evidence>
<evidence type="ECO:0000256" key="8">
    <source>
        <dbReference type="SAM" id="SignalP"/>
    </source>
</evidence>
<dbReference type="GO" id="GO:0005886">
    <property type="term" value="C:plasma membrane"/>
    <property type="evidence" value="ECO:0007669"/>
    <property type="project" value="TreeGrafter"/>
</dbReference>
<dbReference type="Proteomes" id="UP000066624">
    <property type="component" value="Chromosome"/>
</dbReference>
<dbReference type="EMBL" id="CP012154">
    <property type="protein sequence ID" value="AKS41761.1"/>
    <property type="molecule type" value="Genomic_DNA"/>
</dbReference>
<sequence>MQFRACIVVLITLFAISSVHADRPSPPATTTRAATLGAWGIETEGLAGQIEAGDDFFTYVNEGWISKAEMPPGFARFGAFTELALLAEERVEAIIRDAEASEEEDQVRIASLYRSYMDLDRIESLGLTPIRAELDQLLALETHEDIATWMSRNGTASIFSLFIGQDSGNPERYLVHIGQSGLGLPNRDYYLREDAPFPEHRAAYVHYIQATLERAGLDESQRRAEAIMALETALAEVHWSRVQQRDREANYRLIERAALEDIAPGFPWSDWLSARSVDAIDELVMRNDSAVQASAEWFRSVSVDDWRAWHAFHWLDNHGPYLGEAWRQAHFDFHDRRLGGVEEDRARDRRGIALVSSRLGELVGQVYVQRHFPASYKAQMETLVEYLRRAFRERLEALPWMDEETRSEALAKLAAFRPKIGYPDRWRDYSGIMMQGNDLIGNLDRLADWSWQDSLARLDEPVRDWEWFMSPQTVNAYYSSTRNEIVFPAAILQAPFFDPAADAAVNFGAIGGVIGHEMGHGFDDQGSRSDAAGVLRNWWSEQSRAQFDERSQRLADQYDAFEPLPGMNVNGRLSLGENIGDLGGLSIAHHAYRLYLEDHHDGQAPVLDGFTGDQRFFMAWSQVWRTIETEESLRARLIRGPHSPAQYRVNGVVRNIDAWYDAFGVTEEHALYLPPEARVSIW</sequence>
<keyword evidence="5" id="KW-0378">Hydrolase</keyword>
<keyword evidence="6" id="KW-0862">Zinc</keyword>
<keyword evidence="4" id="KW-0479">Metal-binding</keyword>
<protein>
    <submittedName>
        <fullName evidence="11">Endothelin-converting enzyme, Metallo peptidase, MEROPS family M13</fullName>
    </submittedName>
</protein>
<feature type="domain" description="Peptidase M13 C-terminal" evidence="9">
    <location>
        <begin position="475"/>
        <end position="679"/>
    </location>
</feature>
<organism evidence="11 12">
    <name type="scientific">Wenzhouxiangella marina</name>
    <dbReference type="NCBI Taxonomy" id="1579979"/>
    <lineage>
        <taxon>Bacteria</taxon>
        <taxon>Pseudomonadati</taxon>
        <taxon>Pseudomonadota</taxon>
        <taxon>Gammaproteobacteria</taxon>
        <taxon>Chromatiales</taxon>
        <taxon>Wenzhouxiangellaceae</taxon>
        <taxon>Wenzhouxiangella</taxon>
    </lineage>
</organism>
<evidence type="ECO:0000256" key="3">
    <source>
        <dbReference type="ARBA" id="ARBA00022670"/>
    </source>
</evidence>
<evidence type="ECO:0000256" key="5">
    <source>
        <dbReference type="ARBA" id="ARBA00022801"/>
    </source>
</evidence>
<comment type="similarity">
    <text evidence="2">Belongs to the peptidase M13 family.</text>
</comment>
<keyword evidence="3" id="KW-0645">Protease</keyword>
<keyword evidence="7" id="KW-0482">Metalloprotease</keyword>
<evidence type="ECO:0000256" key="2">
    <source>
        <dbReference type="ARBA" id="ARBA00007357"/>
    </source>
</evidence>
<dbReference type="PATRIC" id="fig|1579979.3.peg.1425"/>
<proteinExistence type="inferred from homology"/>
<dbReference type="AlphaFoldDB" id="A0A0K0XVW8"/>
<keyword evidence="12" id="KW-1185">Reference proteome</keyword>
<comment type="cofactor">
    <cofactor evidence="1">
        <name>Zn(2+)</name>
        <dbReference type="ChEBI" id="CHEBI:29105"/>
    </cofactor>
</comment>
<dbReference type="InterPro" id="IPR000718">
    <property type="entry name" value="Peptidase_M13"/>
</dbReference>
<evidence type="ECO:0000256" key="4">
    <source>
        <dbReference type="ARBA" id="ARBA00022723"/>
    </source>
</evidence>
<dbReference type="InterPro" id="IPR008753">
    <property type="entry name" value="Peptidase_M13_N"/>
</dbReference>
<evidence type="ECO:0000256" key="6">
    <source>
        <dbReference type="ARBA" id="ARBA00022833"/>
    </source>
</evidence>
<dbReference type="PRINTS" id="PR00786">
    <property type="entry name" value="NEPRILYSIN"/>
</dbReference>
<dbReference type="STRING" id="1579979.WM2015_1389"/>
<dbReference type="SUPFAM" id="SSF55486">
    <property type="entry name" value="Metalloproteases ('zincins'), catalytic domain"/>
    <property type="match status" value="1"/>
</dbReference>
<dbReference type="PROSITE" id="PS51885">
    <property type="entry name" value="NEPRILYSIN"/>
    <property type="match status" value="1"/>
</dbReference>
<dbReference type="InterPro" id="IPR042089">
    <property type="entry name" value="Peptidase_M13_dom_2"/>
</dbReference>
<reference evidence="11 12" key="1">
    <citation type="submission" date="2015-07" db="EMBL/GenBank/DDBJ databases">
        <authorList>
            <person name="Noorani M."/>
        </authorList>
    </citation>
    <scope>NUCLEOTIDE SEQUENCE [LARGE SCALE GENOMIC DNA]</scope>
    <source>
        <strain evidence="11 12">KCTC 42284</strain>
    </source>
</reference>
<dbReference type="Gene3D" id="3.40.390.10">
    <property type="entry name" value="Collagenase (Catalytic Domain)"/>
    <property type="match status" value="1"/>
</dbReference>
<evidence type="ECO:0000259" key="9">
    <source>
        <dbReference type="Pfam" id="PF01431"/>
    </source>
</evidence>
<keyword evidence="8" id="KW-0732">Signal</keyword>
<evidence type="ECO:0000256" key="7">
    <source>
        <dbReference type="ARBA" id="ARBA00023049"/>
    </source>
</evidence>
<evidence type="ECO:0000259" key="10">
    <source>
        <dbReference type="Pfam" id="PF05649"/>
    </source>
</evidence>
<dbReference type="PANTHER" id="PTHR11733:SF167">
    <property type="entry name" value="FI17812P1-RELATED"/>
    <property type="match status" value="1"/>
</dbReference>
<dbReference type="KEGG" id="wma:WM2015_1389"/>
<dbReference type="Pfam" id="PF05649">
    <property type="entry name" value="Peptidase_M13_N"/>
    <property type="match status" value="1"/>
</dbReference>
<feature type="signal peptide" evidence="8">
    <location>
        <begin position="1"/>
        <end position="21"/>
    </location>
</feature>
<dbReference type="GO" id="GO:0016485">
    <property type="term" value="P:protein processing"/>
    <property type="evidence" value="ECO:0007669"/>
    <property type="project" value="TreeGrafter"/>
</dbReference>
<dbReference type="PANTHER" id="PTHR11733">
    <property type="entry name" value="ZINC METALLOPROTEASE FAMILY M13 NEPRILYSIN-RELATED"/>
    <property type="match status" value="1"/>
</dbReference>
<feature type="chain" id="PRO_5005454533" evidence="8">
    <location>
        <begin position="22"/>
        <end position="682"/>
    </location>
</feature>
<dbReference type="Gene3D" id="1.10.1380.10">
    <property type="entry name" value="Neutral endopeptidase , domain2"/>
    <property type="match status" value="1"/>
</dbReference>
<name>A0A0K0XVW8_9GAMM</name>
<dbReference type="OrthoDB" id="9775677at2"/>
<feature type="domain" description="Peptidase M13 N-terminal" evidence="10">
    <location>
        <begin position="53"/>
        <end position="423"/>
    </location>
</feature>
<accession>A0A0K0XVW8</accession>